<proteinExistence type="predicted"/>
<dbReference type="Proteomes" id="UP000187429">
    <property type="component" value="Unassembled WGS sequence"/>
</dbReference>
<comment type="caution">
    <text evidence="1">The sequence shown here is derived from an EMBL/GenBank/DDBJ whole genome shotgun (WGS) entry which is preliminary data.</text>
</comment>
<keyword evidence="3" id="KW-1185">Reference proteome</keyword>
<reference evidence="3" key="2">
    <citation type="submission" date="2017-01" db="EMBL/GenBank/DDBJ databases">
        <authorList>
            <person name="Wang Y."/>
            <person name="White M."/>
            <person name="Kvist S."/>
            <person name="Moncalvo J.-M."/>
        </authorList>
    </citation>
    <scope>NUCLEOTIDE SEQUENCE [LARGE SCALE GENOMIC DNA]</scope>
    <source>
        <strain evidence="3">ID-206-W2</strain>
    </source>
</reference>
<sequence length="108" mass="12334">MNSWLKNSVTRGWITPIACLNIRKTTSFVRTLLDIRLSFVFQLPRRSNSEAGFLNGIMKHLSTMFRTHRLPVILYHADLNIARRILTREPSESLLRSLSAASTPPAKI</sequence>
<evidence type="ECO:0000313" key="3">
    <source>
        <dbReference type="Proteomes" id="UP000187429"/>
    </source>
</evidence>
<evidence type="ECO:0000313" key="1">
    <source>
        <dbReference type="EMBL" id="OMJ14226.1"/>
    </source>
</evidence>
<organism evidence="1 3">
    <name type="scientific">Smittium culicis</name>
    <dbReference type="NCBI Taxonomy" id="133412"/>
    <lineage>
        <taxon>Eukaryota</taxon>
        <taxon>Fungi</taxon>
        <taxon>Fungi incertae sedis</taxon>
        <taxon>Zoopagomycota</taxon>
        <taxon>Kickxellomycotina</taxon>
        <taxon>Harpellomycetes</taxon>
        <taxon>Harpellales</taxon>
        <taxon>Legeriomycetaceae</taxon>
        <taxon>Smittium</taxon>
    </lineage>
</organism>
<protein>
    <submittedName>
        <fullName evidence="1">Uncharacterized protein</fullName>
    </submittedName>
</protein>
<accession>A0A1R1XHZ7</accession>
<dbReference type="AlphaFoldDB" id="A0A1R1XHZ7"/>
<reference evidence="1" key="1">
    <citation type="submission" date="2017-01" db="EMBL/GenBank/DDBJ databases">
        <authorList>
            <person name="Mah S.A."/>
            <person name="Swanson W.J."/>
            <person name="Moy G.W."/>
            <person name="Vacquier V.D."/>
        </authorList>
    </citation>
    <scope>NUCLEOTIDE SEQUENCE [LARGE SCALE GENOMIC DNA]</scope>
    <source>
        <strain evidence="1">ID-206-W2</strain>
    </source>
</reference>
<gene>
    <name evidence="2" type="ORF">AYI69_g7038</name>
    <name evidence="1" type="ORF">AYI69_g8684</name>
</gene>
<dbReference type="EMBL" id="LSSM01003289">
    <property type="protein sequence ID" value="OMJ18396.1"/>
    <property type="molecule type" value="Genomic_DNA"/>
</dbReference>
<dbReference type="EMBL" id="LSSM01004737">
    <property type="protein sequence ID" value="OMJ14226.1"/>
    <property type="molecule type" value="Genomic_DNA"/>
</dbReference>
<name>A0A1R1XHZ7_9FUNG</name>
<evidence type="ECO:0000313" key="2">
    <source>
        <dbReference type="EMBL" id="OMJ18396.1"/>
    </source>
</evidence>